<dbReference type="GO" id="GO:0043565">
    <property type="term" value="F:sequence-specific DNA binding"/>
    <property type="evidence" value="ECO:0007669"/>
    <property type="project" value="TreeGrafter"/>
</dbReference>
<gene>
    <name evidence="6" type="ORF">BN1086_00455</name>
</gene>
<dbReference type="FunFam" id="1.10.10.10:FF:000001">
    <property type="entry name" value="LysR family transcriptional regulator"/>
    <property type="match status" value="1"/>
</dbReference>
<dbReference type="PROSITE" id="PS50931">
    <property type="entry name" value="HTH_LYSR"/>
    <property type="match status" value="1"/>
</dbReference>
<dbReference type="GO" id="GO:0003700">
    <property type="term" value="F:DNA-binding transcription factor activity"/>
    <property type="evidence" value="ECO:0007669"/>
    <property type="project" value="InterPro"/>
</dbReference>
<dbReference type="SUPFAM" id="SSF53850">
    <property type="entry name" value="Periplasmic binding protein-like II"/>
    <property type="match status" value="1"/>
</dbReference>
<dbReference type="AlphaFoldDB" id="A0A078LDY5"/>
<evidence type="ECO:0000256" key="3">
    <source>
        <dbReference type="ARBA" id="ARBA00023125"/>
    </source>
</evidence>
<sequence length="300" mass="33267">MHLEDIRIFVTIVNMGSFTAAAEHLSLSKQFVSRRMAALEKKVSARLLVRNTRKLSVTDTGQAFFHHARRILEEVHEAEQVISARQQKLAGSFRISLPMTYGIRRLAPLIVEFQTAHPELTVHIDMNDRYVDVVGEGYDMVLRIGNLMDSTLIARCLGKLPMVICASPDYLCLHGTPLAPSELAQHSCLLYGREGQFGWKLTEENSPNTYAVRGNLSSNNGDVIREAAEAGAGIALLPLFIVEDSLQQGALVQILSDYSPPPLTISALYPKHRQRSAVTRILLPFLAERIAGIVDPIKKT</sequence>
<organism evidence="6">
    <name type="scientific">Citrobacter koseri</name>
    <name type="common">Citrobacter diversus</name>
    <dbReference type="NCBI Taxonomy" id="545"/>
    <lineage>
        <taxon>Bacteria</taxon>
        <taxon>Pseudomonadati</taxon>
        <taxon>Pseudomonadota</taxon>
        <taxon>Gammaproteobacteria</taxon>
        <taxon>Enterobacterales</taxon>
        <taxon>Enterobacteriaceae</taxon>
        <taxon>Citrobacter</taxon>
    </lineage>
</organism>
<dbReference type="InterPro" id="IPR036390">
    <property type="entry name" value="WH_DNA-bd_sf"/>
</dbReference>
<dbReference type="Gene3D" id="3.40.190.290">
    <property type="match status" value="1"/>
</dbReference>
<dbReference type="InterPro" id="IPR005119">
    <property type="entry name" value="LysR_subst-bd"/>
</dbReference>
<dbReference type="SUPFAM" id="SSF46785">
    <property type="entry name" value="Winged helix' DNA-binding domain"/>
    <property type="match status" value="1"/>
</dbReference>
<dbReference type="PANTHER" id="PTHR30537:SF5">
    <property type="entry name" value="HTH-TYPE TRANSCRIPTIONAL ACTIVATOR TTDR-RELATED"/>
    <property type="match status" value="1"/>
</dbReference>
<proteinExistence type="inferred from homology"/>
<dbReference type="InterPro" id="IPR036388">
    <property type="entry name" value="WH-like_DNA-bd_sf"/>
</dbReference>
<comment type="similarity">
    <text evidence="1">Belongs to the LysR transcriptional regulatory family.</text>
</comment>
<dbReference type="InterPro" id="IPR058163">
    <property type="entry name" value="LysR-type_TF_proteobact-type"/>
</dbReference>
<dbReference type="GO" id="GO:0009891">
    <property type="term" value="P:positive regulation of biosynthetic process"/>
    <property type="evidence" value="ECO:0007669"/>
    <property type="project" value="UniProtKB-ARBA"/>
</dbReference>
<feature type="domain" description="HTH lysR-type" evidence="5">
    <location>
        <begin position="1"/>
        <end position="58"/>
    </location>
</feature>
<dbReference type="Gene3D" id="1.10.10.10">
    <property type="entry name" value="Winged helix-like DNA-binding domain superfamily/Winged helix DNA-binding domain"/>
    <property type="match status" value="1"/>
</dbReference>
<evidence type="ECO:0000256" key="1">
    <source>
        <dbReference type="ARBA" id="ARBA00009437"/>
    </source>
</evidence>
<dbReference type="PANTHER" id="PTHR30537">
    <property type="entry name" value="HTH-TYPE TRANSCRIPTIONAL REGULATOR"/>
    <property type="match status" value="1"/>
</dbReference>
<dbReference type="RefSeq" id="WP_317391936.1">
    <property type="nucleotide sequence ID" value="NZ_CP136824.1"/>
</dbReference>
<keyword evidence="3" id="KW-0238">DNA-binding</keyword>
<keyword evidence="2" id="KW-0805">Transcription regulation</keyword>
<dbReference type="GO" id="GO:0006351">
    <property type="term" value="P:DNA-templated transcription"/>
    <property type="evidence" value="ECO:0007669"/>
    <property type="project" value="TreeGrafter"/>
</dbReference>
<name>A0A078LDY5_CITKO</name>
<evidence type="ECO:0000313" key="6">
    <source>
        <dbReference type="EMBL" id="CDZ82379.1"/>
    </source>
</evidence>
<dbReference type="PATRIC" id="fig|545.12.peg.443"/>
<dbReference type="InterPro" id="IPR000847">
    <property type="entry name" value="LysR_HTH_N"/>
</dbReference>
<protein>
    <submittedName>
        <fullName evidence="6">LysR family transcriptional regulator</fullName>
    </submittedName>
</protein>
<dbReference type="FunFam" id="3.40.190.290:FF:000001">
    <property type="entry name" value="Transcriptional regulator, LysR family"/>
    <property type="match status" value="1"/>
</dbReference>
<evidence type="ECO:0000256" key="4">
    <source>
        <dbReference type="ARBA" id="ARBA00023163"/>
    </source>
</evidence>
<dbReference type="CDD" id="cd08422">
    <property type="entry name" value="PBP2_CrgA_like"/>
    <property type="match status" value="1"/>
</dbReference>
<keyword evidence="4" id="KW-0804">Transcription</keyword>
<accession>A0A078LDY5</accession>
<dbReference type="Pfam" id="PF00126">
    <property type="entry name" value="HTH_1"/>
    <property type="match status" value="1"/>
</dbReference>
<dbReference type="EMBL" id="LK931336">
    <property type="protein sequence ID" value="CDZ82379.1"/>
    <property type="molecule type" value="Genomic_DNA"/>
</dbReference>
<evidence type="ECO:0000256" key="2">
    <source>
        <dbReference type="ARBA" id="ARBA00023015"/>
    </source>
</evidence>
<evidence type="ECO:0000259" key="5">
    <source>
        <dbReference type="PROSITE" id="PS50931"/>
    </source>
</evidence>
<reference evidence="6" key="1">
    <citation type="submission" date="2014-06" db="EMBL/GenBank/DDBJ databases">
        <authorList>
            <person name="Urmite Genomes Urmite Genomes"/>
        </authorList>
    </citation>
    <scope>NUCLEOTIDE SEQUENCE</scope>
</reference>
<dbReference type="Pfam" id="PF03466">
    <property type="entry name" value="LysR_substrate"/>
    <property type="match status" value="1"/>
</dbReference>